<organism evidence="2 3">
    <name type="scientific">Aquisphaera giovannonii</name>
    <dbReference type="NCBI Taxonomy" id="406548"/>
    <lineage>
        <taxon>Bacteria</taxon>
        <taxon>Pseudomonadati</taxon>
        <taxon>Planctomycetota</taxon>
        <taxon>Planctomycetia</taxon>
        <taxon>Isosphaerales</taxon>
        <taxon>Isosphaeraceae</taxon>
        <taxon>Aquisphaera</taxon>
    </lineage>
</organism>
<feature type="transmembrane region" description="Helical" evidence="1">
    <location>
        <begin position="180"/>
        <end position="203"/>
    </location>
</feature>
<feature type="transmembrane region" description="Helical" evidence="1">
    <location>
        <begin position="62"/>
        <end position="87"/>
    </location>
</feature>
<gene>
    <name evidence="2" type="ORF">OJF2_18550</name>
</gene>
<evidence type="ECO:0000313" key="2">
    <source>
        <dbReference type="EMBL" id="QEH33354.1"/>
    </source>
</evidence>
<dbReference type="RefSeq" id="WP_148593167.1">
    <property type="nucleotide sequence ID" value="NZ_CP042997.1"/>
</dbReference>
<keyword evidence="3" id="KW-1185">Reference proteome</keyword>
<feature type="transmembrane region" description="Helical" evidence="1">
    <location>
        <begin position="612"/>
        <end position="633"/>
    </location>
</feature>
<feature type="transmembrane region" description="Helical" evidence="1">
    <location>
        <begin position="556"/>
        <end position="575"/>
    </location>
</feature>
<feature type="transmembrane region" description="Helical" evidence="1">
    <location>
        <begin position="414"/>
        <end position="431"/>
    </location>
</feature>
<evidence type="ECO:0000313" key="3">
    <source>
        <dbReference type="Proteomes" id="UP000324233"/>
    </source>
</evidence>
<feature type="transmembrane region" description="Helical" evidence="1">
    <location>
        <begin position="108"/>
        <end position="141"/>
    </location>
</feature>
<evidence type="ECO:0000256" key="1">
    <source>
        <dbReference type="SAM" id="Phobius"/>
    </source>
</evidence>
<accession>A0A5B9VZI6</accession>
<feature type="transmembrane region" description="Helical" evidence="1">
    <location>
        <begin position="237"/>
        <end position="258"/>
    </location>
</feature>
<dbReference type="PANTHER" id="PTHR43471:SF12">
    <property type="entry name" value="HYPOTHETICAL MEMBRANE PROTEIN, CONSERVED"/>
    <property type="match status" value="1"/>
</dbReference>
<dbReference type="EMBL" id="CP042997">
    <property type="protein sequence ID" value="QEH33354.1"/>
    <property type="molecule type" value="Genomic_DNA"/>
</dbReference>
<feature type="transmembrane region" description="Helical" evidence="1">
    <location>
        <begin position="147"/>
        <end position="168"/>
    </location>
</feature>
<dbReference type="PANTHER" id="PTHR43471">
    <property type="entry name" value="ABC TRANSPORTER PERMEASE"/>
    <property type="match status" value="1"/>
</dbReference>
<protein>
    <submittedName>
        <fullName evidence="2">ABC-2 family transporter protein</fullName>
    </submittedName>
</protein>
<keyword evidence="1" id="KW-0812">Transmembrane</keyword>
<name>A0A5B9VZI6_9BACT</name>
<dbReference type="OrthoDB" id="229421at2"/>
<feature type="transmembrane region" description="Helical" evidence="1">
    <location>
        <begin position="473"/>
        <end position="489"/>
    </location>
</feature>
<dbReference type="Proteomes" id="UP000324233">
    <property type="component" value="Chromosome"/>
</dbReference>
<proteinExistence type="predicted"/>
<reference evidence="2 3" key="1">
    <citation type="submission" date="2019-08" db="EMBL/GenBank/DDBJ databases">
        <title>Deep-cultivation of Planctomycetes and their phenomic and genomic characterization uncovers novel biology.</title>
        <authorList>
            <person name="Wiegand S."/>
            <person name="Jogler M."/>
            <person name="Boedeker C."/>
            <person name="Pinto D."/>
            <person name="Vollmers J."/>
            <person name="Rivas-Marin E."/>
            <person name="Kohn T."/>
            <person name="Peeters S.H."/>
            <person name="Heuer A."/>
            <person name="Rast P."/>
            <person name="Oberbeckmann S."/>
            <person name="Bunk B."/>
            <person name="Jeske O."/>
            <person name="Meyerdierks A."/>
            <person name="Storesund J.E."/>
            <person name="Kallscheuer N."/>
            <person name="Luecker S."/>
            <person name="Lage O.M."/>
            <person name="Pohl T."/>
            <person name="Merkel B.J."/>
            <person name="Hornburger P."/>
            <person name="Mueller R.-W."/>
            <person name="Bruemmer F."/>
            <person name="Labrenz M."/>
            <person name="Spormann A.M."/>
            <person name="Op den Camp H."/>
            <person name="Overmann J."/>
            <person name="Amann R."/>
            <person name="Jetten M.S.M."/>
            <person name="Mascher T."/>
            <person name="Medema M.H."/>
            <person name="Devos D.P."/>
            <person name="Kaster A.-K."/>
            <person name="Ovreas L."/>
            <person name="Rohde M."/>
            <person name="Galperin M.Y."/>
            <person name="Jogler C."/>
        </authorList>
    </citation>
    <scope>NUCLEOTIDE SEQUENCE [LARGE SCALE GENOMIC DNA]</scope>
    <source>
        <strain evidence="2 3">OJF2</strain>
    </source>
</reference>
<feature type="transmembrane region" description="Helical" evidence="1">
    <location>
        <begin position="527"/>
        <end position="550"/>
    </location>
</feature>
<dbReference type="GO" id="GO:0140359">
    <property type="term" value="F:ABC-type transporter activity"/>
    <property type="evidence" value="ECO:0007669"/>
    <property type="project" value="InterPro"/>
</dbReference>
<feature type="transmembrane region" description="Helical" evidence="1">
    <location>
        <begin position="495"/>
        <end position="515"/>
    </location>
</feature>
<dbReference type="KEGG" id="agv:OJF2_18550"/>
<feature type="transmembrane region" description="Helical" evidence="1">
    <location>
        <begin position="21"/>
        <end position="42"/>
    </location>
</feature>
<dbReference type="AlphaFoldDB" id="A0A5B9VZI6"/>
<feature type="transmembrane region" description="Helical" evidence="1">
    <location>
        <begin position="587"/>
        <end position="606"/>
    </location>
</feature>
<dbReference type="GO" id="GO:0005886">
    <property type="term" value="C:plasma membrane"/>
    <property type="evidence" value="ECO:0007669"/>
    <property type="project" value="UniProtKB-SubCell"/>
</dbReference>
<keyword evidence="1" id="KW-0472">Membrane</keyword>
<keyword evidence="1" id="KW-1133">Transmembrane helix</keyword>
<sequence length="648" mass="69253">MFGGPIIAREVVTTPRSLRYYLWRASFSCVLFVLLWTAWQVIIGWQDVREVGVLARFGGYLYFMFAMLQLTLMLFFAPLFTAAAVSHEKDRRTFNLLLMTSLSDLEIVVGKLVAGLLNILIILAASVGLLSLCALLGGISFVQVLNLFAVTAASGVAGGAMGLLIALWRDRTFQSISLTILMVVFSVTGVELLSVAFPTLQVFGVPLGEVLNPYRAMIAVLYPASNQATGVVRASSLVYIGVRLTFAACIVAFGTYMLRKWNPGHNEPRELGDEAEAEELIEEIAAVEEPAGEPVAIGAASELAEGSSAVGSTRRMAAAGRSPGAGGVNGVLDGSAGPTTGLRVPRRTHRRVAAAAKPYRSPWANPILWRELKTRAYGTKPLIIKGCYALLFALGVGFFLALSRGMANPMASSLALIPVGLTILSLIMVNAQGVTALTSERDSGALDLLLVTELSPGNFIYGKLFGILYNSKEMVALPLLFAGYLWWTGRVSGENLVFFVVDYLLLCHFAAMLGLHSAISFTSSRVAIANSLGTIFFLMTGILICSGLIILSDQAFGRQILSFMIFIGVGSVALFGSLGAKNPSRAIALVSLLTPFWTFYCIISLLHGDFLAAFLFSVGVYGFALTAMLVPAVGDFDIALGRTGAIQG</sequence>
<feature type="transmembrane region" description="Helical" evidence="1">
    <location>
        <begin position="382"/>
        <end position="402"/>
    </location>
</feature>